<keyword evidence="4" id="KW-1185">Reference proteome</keyword>
<protein>
    <recommendedName>
        <fullName evidence="1">DUF8040 domain-containing protein</fullName>
    </recommendedName>
</protein>
<evidence type="ECO:0000259" key="1">
    <source>
        <dbReference type="Pfam" id="PF26138"/>
    </source>
</evidence>
<dbReference type="Proteomes" id="UP000008827">
    <property type="component" value="Chromosome 4"/>
</dbReference>
<evidence type="ECO:0000313" key="3">
    <source>
        <dbReference type="EnsemblPlants" id="KRH62526"/>
    </source>
</evidence>
<gene>
    <name evidence="2" type="ORF">GLYMA_04G113200</name>
</gene>
<dbReference type="OMA" id="RIVIKCF"/>
<dbReference type="InterPro" id="IPR045249">
    <property type="entry name" value="HARBI1-like"/>
</dbReference>
<sequence length="134" mass="15987">MTSTFKKTFFKLCRILQEKGQLVKTRNVPVAEAVAMFLLILAHNLKYRVVHFNYCRSMETISRQFKNVLRAIMKVNKEYLKFHDYNLEGSMENKWRWFKNSIGALDEIHISVINRSRIFFISAAPFFFHKIFVT</sequence>
<name>A0A0R0K784_SOYBN</name>
<organism evidence="2">
    <name type="scientific">Glycine max</name>
    <name type="common">Soybean</name>
    <name type="synonym">Glycine hispida</name>
    <dbReference type="NCBI Taxonomy" id="3847"/>
    <lineage>
        <taxon>Eukaryota</taxon>
        <taxon>Viridiplantae</taxon>
        <taxon>Streptophyta</taxon>
        <taxon>Embryophyta</taxon>
        <taxon>Tracheophyta</taxon>
        <taxon>Spermatophyta</taxon>
        <taxon>Magnoliopsida</taxon>
        <taxon>eudicotyledons</taxon>
        <taxon>Gunneridae</taxon>
        <taxon>Pentapetalae</taxon>
        <taxon>rosids</taxon>
        <taxon>fabids</taxon>
        <taxon>Fabales</taxon>
        <taxon>Fabaceae</taxon>
        <taxon>Papilionoideae</taxon>
        <taxon>50 kb inversion clade</taxon>
        <taxon>NPAAA clade</taxon>
        <taxon>indigoferoid/millettioid clade</taxon>
        <taxon>Phaseoleae</taxon>
        <taxon>Glycine</taxon>
        <taxon>Glycine subgen. Soja</taxon>
    </lineage>
</organism>
<dbReference type="PANTHER" id="PTHR22930">
    <property type="match status" value="1"/>
</dbReference>
<dbReference type="PANTHER" id="PTHR22930:SF281">
    <property type="entry name" value="NUCLEASE"/>
    <property type="match status" value="1"/>
</dbReference>
<dbReference type="Pfam" id="PF26138">
    <property type="entry name" value="DUF8040"/>
    <property type="match status" value="1"/>
</dbReference>
<accession>A0A0R0K784</accession>
<evidence type="ECO:0000313" key="4">
    <source>
        <dbReference type="Proteomes" id="UP000008827"/>
    </source>
</evidence>
<dbReference type="InParanoid" id="A0A0R0K784"/>
<reference evidence="2" key="3">
    <citation type="submission" date="2018-07" db="EMBL/GenBank/DDBJ databases">
        <title>WGS assembly of Glycine max.</title>
        <authorList>
            <person name="Schmutz J."/>
            <person name="Cannon S."/>
            <person name="Schlueter J."/>
            <person name="Ma J."/>
            <person name="Mitros T."/>
            <person name="Nelson W."/>
            <person name="Hyten D."/>
            <person name="Song Q."/>
            <person name="Thelen J."/>
            <person name="Cheng J."/>
            <person name="Xu D."/>
            <person name="Hellsten U."/>
            <person name="May G."/>
            <person name="Yu Y."/>
            <person name="Sakurai T."/>
            <person name="Umezawa T."/>
            <person name="Bhattacharyya M."/>
            <person name="Sandhu D."/>
            <person name="Valliyodan B."/>
            <person name="Lindquist E."/>
            <person name="Peto M."/>
            <person name="Grant D."/>
            <person name="Shu S."/>
            <person name="Goodstein D."/>
            <person name="Barry K."/>
            <person name="Futrell-Griggs M."/>
            <person name="Abernathy B."/>
            <person name="Du J."/>
            <person name="Tian Z."/>
            <person name="Zhu L."/>
            <person name="Gill N."/>
            <person name="Joshi T."/>
            <person name="Libault M."/>
            <person name="Sethuraman A."/>
            <person name="Zhang X."/>
            <person name="Shinozaki K."/>
            <person name="Nguyen H."/>
            <person name="Wing R."/>
            <person name="Cregan P."/>
            <person name="Specht J."/>
            <person name="Grimwood J."/>
            <person name="Rokhsar D."/>
            <person name="Stacey G."/>
            <person name="Shoemaker R."/>
            <person name="Jackson S."/>
        </authorList>
    </citation>
    <scope>NUCLEOTIDE SEQUENCE</scope>
    <source>
        <tissue evidence="2">Callus</tissue>
    </source>
</reference>
<reference evidence="2 3" key="1">
    <citation type="journal article" date="2010" name="Nature">
        <title>Genome sequence of the palaeopolyploid soybean.</title>
        <authorList>
            <person name="Schmutz J."/>
            <person name="Cannon S.B."/>
            <person name="Schlueter J."/>
            <person name="Ma J."/>
            <person name="Mitros T."/>
            <person name="Nelson W."/>
            <person name="Hyten D.L."/>
            <person name="Song Q."/>
            <person name="Thelen J.J."/>
            <person name="Cheng J."/>
            <person name="Xu D."/>
            <person name="Hellsten U."/>
            <person name="May G.D."/>
            <person name="Yu Y."/>
            <person name="Sakurai T."/>
            <person name="Umezawa T."/>
            <person name="Bhattacharyya M.K."/>
            <person name="Sandhu D."/>
            <person name="Valliyodan B."/>
            <person name="Lindquist E."/>
            <person name="Peto M."/>
            <person name="Grant D."/>
            <person name="Shu S."/>
            <person name="Goodstein D."/>
            <person name="Barry K."/>
            <person name="Futrell-Griggs M."/>
            <person name="Abernathy B."/>
            <person name="Du J."/>
            <person name="Tian Z."/>
            <person name="Zhu L."/>
            <person name="Gill N."/>
            <person name="Joshi T."/>
            <person name="Libault M."/>
            <person name="Sethuraman A."/>
            <person name="Zhang X.-C."/>
            <person name="Shinozaki K."/>
            <person name="Nguyen H.T."/>
            <person name="Wing R.A."/>
            <person name="Cregan P."/>
            <person name="Specht J."/>
            <person name="Grimwood J."/>
            <person name="Rokhsar D."/>
            <person name="Stacey G."/>
            <person name="Shoemaker R.C."/>
            <person name="Jackson S.A."/>
        </authorList>
    </citation>
    <scope>NUCLEOTIDE SEQUENCE</scope>
    <source>
        <strain evidence="3">cv. Williams 82</strain>
        <tissue evidence="2">Callus</tissue>
    </source>
</reference>
<dbReference type="AlphaFoldDB" id="A0A0R0K784"/>
<evidence type="ECO:0000313" key="2">
    <source>
        <dbReference type="EMBL" id="KRH62526.1"/>
    </source>
</evidence>
<proteinExistence type="predicted"/>
<dbReference type="EMBL" id="CM000837">
    <property type="protein sequence ID" value="KRH62526.1"/>
    <property type="molecule type" value="Genomic_DNA"/>
</dbReference>
<dbReference type="EnsemblPlants" id="KRH62526">
    <property type="protein sequence ID" value="KRH62526"/>
    <property type="gene ID" value="GLYMA_04G113200"/>
</dbReference>
<reference evidence="3" key="2">
    <citation type="submission" date="2018-02" db="UniProtKB">
        <authorList>
            <consortium name="EnsemblPlants"/>
        </authorList>
    </citation>
    <scope>IDENTIFICATION</scope>
    <source>
        <strain evidence="3">Williams 82</strain>
    </source>
</reference>
<dbReference type="Gramene" id="KRH62526">
    <property type="protein sequence ID" value="KRH62526"/>
    <property type="gene ID" value="GLYMA_04G113200"/>
</dbReference>
<feature type="domain" description="DUF8040" evidence="1">
    <location>
        <begin position="6"/>
        <end position="74"/>
    </location>
</feature>
<dbReference type="InterPro" id="IPR058353">
    <property type="entry name" value="DUF8040"/>
</dbReference>